<proteinExistence type="predicted"/>
<protein>
    <submittedName>
        <fullName evidence="1">RCG35741</fullName>
    </submittedName>
</protein>
<sequence length="106" mass="12407">MILKHTGKAYLKKRQSLLRRDLRKRKLNQKKNPHQNTNTKVTVSIKWVTRLNLILLRRVKQRKVFGSKVSKPSFLQMIKLSVSVNTGMKGNCRCWVEMGSRCLNTL</sequence>
<evidence type="ECO:0000313" key="1">
    <source>
        <dbReference type="EMBL" id="EDL99968.1"/>
    </source>
</evidence>
<evidence type="ECO:0000313" key="2">
    <source>
        <dbReference type="Proteomes" id="UP000234681"/>
    </source>
</evidence>
<reference evidence="2" key="1">
    <citation type="submission" date="2005-09" db="EMBL/GenBank/DDBJ databases">
        <authorList>
            <person name="Mural R.J."/>
            <person name="Li P.W."/>
            <person name="Adams M.D."/>
            <person name="Amanatides P.G."/>
            <person name="Baden-Tillson H."/>
            <person name="Barnstead M."/>
            <person name="Chin S.H."/>
            <person name="Dew I."/>
            <person name="Evans C.A."/>
            <person name="Ferriera S."/>
            <person name="Flanigan M."/>
            <person name="Fosler C."/>
            <person name="Glodek A."/>
            <person name="Gu Z."/>
            <person name="Holt R.A."/>
            <person name="Jennings D."/>
            <person name="Kraft C.L."/>
            <person name="Lu F."/>
            <person name="Nguyen T."/>
            <person name="Nusskern D.R."/>
            <person name="Pfannkoch C.M."/>
            <person name="Sitter C."/>
            <person name="Sutton G.G."/>
            <person name="Venter J.C."/>
            <person name="Wang Z."/>
            <person name="Woodage T."/>
            <person name="Zheng X.H."/>
            <person name="Zhong F."/>
        </authorList>
    </citation>
    <scope>NUCLEOTIDE SEQUENCE [LARGE SCALE GENOMIC DNA]</scope>
    <source>
        <strain>BN</strain>
        <strain evidence="2">Sprague-Dawley</strain>
    </source>
</reference>
<accession>A6IJQ5</accession>
<name>A6IJQ5_RAT</name>
<dbReference type="EMBL" id="CH473963">
    <property type="protein sequence ID" value="EDL99968.1"/>
    <property type="molecule type" value="Genomic_DNA"/>
</dbReference>
<dbReference type="Proteomes" id="UP000234681">
    <property type="component" value="Chromosome 14"/>
</dbReference>
<gene>
    <name evidence="1" type="ORF">rCG_35741</name>
</gene>
<dbReference type="AlphaFoldDB" id="A6IJQ5"/>
<organism evidence="1 2">
    <name type="scientific">Rattus norvegicus</name>
    <name type="common">Rat</name>
    <dbReference type="NCBI Taxonomy" id="10116"/>
    <lineage>
        <taxon>Eukaryota</taxon>
        <taxon>Metazoa</taxon>
        <taxon>Chordata</taxon>
        <taxon>Craniata</taxon>
        <taxon>Vertebrata</taxon>
        <taxon>Euteleostomi</taxon>
        <taxon>Mammalia</taxon>
        <taxon>Eutheria</taxon>
        <taxon>Euarchontoglires</taxon>
        <taxon>Glires</taxon>
        <taxon>Rodentia</taxon>
        <taxon>Myomorpha</taxon>
        <taxon>Muroidea</taxon>
        <taxon>Muridae</taxon>
        <taxon>Murinae</taxon>
        <taxon>Rattus</taxon>
    </lineage>
</organism>